<dbReference type="InterPro" id="IPR002850">
    <property type="entry name" value="PIN_toxin-like"/>
</dbReference>
<dbReference type="Pfam" id="PF13470">
    <property type="entry name" value="PIN_3"/>
    <property type="match status" value="1"/>
</dbReference>
<dbReference type="PANTHER" id="PTHR34610">
    <property type="entry name" value="SSL7007 PROTEIN"/>
    <property type="match status" value="1"/>
</dbReference>
<accession>A0AA49JJ96</accession>
<name>A0AA49JJ96_9BACT</name>
<protein>
    <submittedName>
        <fullName evidence="2">Toxin-antitoxin system toxin component, PIN family</fullName>
    </submittedName>
</protein>
<dbReference type="EMBL" id="CP120682">
    <property type="protein sequence ID" value="WKN39162.1"/>
    <property type="molecule type" value="Genomic_DNA"/>
</dbReference>
<dbReference type="InterPro" id="IPR029060">
    <property type="entry name" value="PIN-like_dom_sf"/>
</dbReference>
<dbReference type="PANTHER" id="PTHR34610:SF3">
    <property type="entry name" value="SSL7007 PROTEIN"/>
    <property type="match status" value="1"/>
</dbReference>
<gene>
    <name evidence="2" type="ORF">K4G66_10680</name>
</gene>
<dbReference type="NCBIfam" id="TIGR00305">
    <property type="entry name" value="putative toxin-antitoxin system toxin component, PIN family"/>
    <property type="match status" value="1"/>
</dbReference>
<evidence type="ECO:0000313" key="2">
    <source>
        <dbReference type="EMBL" id="WKN39162.1"/>
    </source>
</evidence>
<dbReference type="InterPro" id="IPR002716">
    <property type="entry name" value="PIN_dom"/>
</dbReference>
<proteinExistence type="predicted"/>
<organism evidence="2">
    <name type="scientific">Roseihalotalea indica</name>
    <dbReference type="NCBI Taxonomy" id="2867963"/>
    <lineage>
        <taxon>Bacteria</taxon>
        <taxon>Pseudomonadati</taxon>
        <taxon>Bacteroidota</taxon>
        <taxon>Cytophagia</taxon>
        <taxon>Cytophagales</taxon>
        <taxon>Catalimonadaceae</taxon>
        <taxon>Roseihalotalea</taxon>
    </lineage>
</organism>
<dbReference type="AlphaFoldDB" id="A0AA49JJ96"/>
<dbReference type="SUPFAM" id="SSF88723">
    <property type="entry name" value="PIN domain-like"/>
    <property type="match status" value="1"/>
</dbReference>
<sequence length="136" mass="15615">MKVVVLDINCLIQILPRSASHRWLFDEIQNGTIALAVTTEILLEYEEIIDLIFELGVGSDLVELLLSLDTMRLVEPSYRWTMITKDADDDKYVDCAVAANVDYLISNDRHFAVLDNIDFPKITRLRLNQVKKSLFN</sequence>
<reference evidence="2" key="1">
    <citation type="journal article" date="2023" name="Comput. Struct. Biotechnol. J.">
        <title>Discovery of a novel marine Bacteroidetes with a rich repertoire of carbohydrate-active enzymes.</title>
        <authorList>
            <person name="Chen B."/>
            <person name="Liu G."/>
            <person name="Chen Q."/>
            <person name="Wang H."/>
            <person name="Liu L."/>
            <person name="Tang K."/>
        </authorList>
    </citation>
    <scope>NUCLEOTIDE SEQUENCE</scope>
    <source>
        <strain evidence="2">TK19036</strain>
    </source>
</reference>
<feature type="domain" description="PIN" evidence="1">
    <location>
        <begin position="4"/>
        <end position="110"/>
    </location>
</feature>
<evidence type="ECO:0000259" key="1">
    <source>
        <dbReference type="Pfam" id="PF13470"/>
    </source>
</evidence>
<reference evidence="2" key="2">
    <citation type="journal article" date="2024" name="Antonie Van Leeuwenhoek">
        <title>Roseihalotalea indica gen. nov., sp. nov., a halophilic Bacteroidetes from mesopelagic Southwest Indian Ocean with higher carbohydrate metabolic potential.</title>
        <authorList>
            <person name="Chen B."/>
            <person name="Zhang M."/>
            <person name="Lin D."/>
            <person name="Ye J."/>
            <person name="Tang K."/>
        </authorList>
    </citation>
    <scope>NUCLEOTIDE SEQUENCE</scope>
    <source>
        <strain evidence="2">TK19036</strain>
    </source>
</reference>